<proteinExistence type="predicted"/>
<organism evidence="1 2">
    <name type="scientific">Megalops atlanticus</name>
    <name type="common">Tarpon</name>
    <name type="synonym">Clupea gigantea</name>
    <dbReference type="NCBI Taxonomy" id="7932"/>
    <lineage>
        <taxon>Eukaryota</taxon>
        <taxon>Metazoa</taxon>
        <taxon>Chordata</taxon>
        <taxon>Craniata</taxon>
        <taxon>Vertebrata</taxon>
        <taxon>Euteleostomi</taxon>
        <taxon>Actinopterygii</taxon>
        <taxon>Neopterygii</taxon>
        <taxon>Teleostei</taxon>
        <taxon>Elopiformes</taxon>
        <taxon>Megalopidae</taxon>
        <taxon>Megalops</taxon>
    </lineage>
</organism>
<dbReference type="EMBL" id="JAFDVH010000010">
    <property type="protein sequence ID" value="KAG7469115.1"/>
    <property type="molecule type" value="Genomic_DNA"/>
</dbReference>
<protein>
    <submittedName>
        <fullName evidence="1">Uncharacterized protein</fullName>
    </submittedName>
</protein>
<accession>A0A9D3T3H1</accession>
<keyword evidence="2" id="KW-1185">Reference proteome</keyword>
<dbReference type="AlphaFoldDB" id="A0A9D3T3H1"/>
<evidence type="ECO:0000313" key="1">
    <source>
        <dbReference type="EMBL" id="KAG7469115.1"/>
    </source>
</evidence>
<evidence type="ECO:0000313" key="2">
    <source>
        <dbReference type="Proteomes" id="UP001046870"/>
    </source>
</evidence>
<name>A0A9D3T3H1_MEGAT</name>
<dbReference type="Proteomes" id="UP001046870">
    <property type="component" value="Chromosome 10"/>
</dbReference>
<sequence length="68" mass="7065">MWKAGSRSIISDVWTSSTGAGMQRPSGGSEQLGSAVTSALSFAGRWDEAVDMDPGRCGFYANVLVPGP</sequence>
<comment type="caution">
    <text evidence="1">The sequence shown here is derived from an EMBL/GenBank/DDBJ whole genome shotgun (WGS) entry which is preliminary data.</text>
</comment>
<reference evidence="1" key="1">
    <citation type="submission" date="2021-01" db="EMBL/GenBank/DDBJ databases">
        <authorList>
            <person name="Zahm M."/>
            <person name="Roques C."/>
            <person name="Cabau C."/>
            <person name="Klopp C."/>
            <person name="Donnadieu C."/>
            <person name="Jouanno E."/>
            <person name="Lampietro C."/>
            <person name="Louis A."/>
            <person name="Herpin A."/>
            <person name="Echchiki A."/>
            <person name="Berthelot C."/>
            <person name="Parey E."/>
            <person name="Roest-Crollius H."/>
            <person name="Braasch I."/>
            <person name="Postlethwait J."/>
            <person name="Bobe J."/>
            <person name="Montfort J."/>
            <person name="Bouchez O."/>
            <person name="Begum T."/>
            <person name="Mejri S."/>
            <person name="Adams A."/>
            <person name="Chen W.-J."/>
            <person name="Guiguen Y."/>
        </authorList>
    </citation>
    <scope>NUCLEOTIDE SEQUENCE</scope>
    <source>
        <strain evidence="1">YG-15Mar2019-1</strain>
        <tissue evidence="1">Brain</tissue>
    </source>
</reference>
<gene>
    <name evidence="1" type="ORF">MATL_G00125400</name>
</gene>